<dbReference type="EMBL" id="MN739889">
    <property type="protein sequence ID" value="QHT76093.1"/>
    <property type="molecule type" value="Genomic_DNA"/>
</dbReference>
<sequence>MPVNKATKSVIGSSSFSIISVIVIISIFIYNVYMKLKTHTDYIINIGECPEEIYNIHQFLCVFHPLFVSDEDFRNSVIQNYDVGKVFKAIGYLYDGSWTRTPAPDGYLKYMVMNPWYISDEKNFVQEFVYYDPDLTLFEYKRFTFSAFKGDDGLYISKYTDPESKNVYWYMYIDFSIMMKIRKDIVEGTLKINNANDVESALLNRFYEFYRNNLRVNTCDNLDRAGQDKVVKQCLFFNPKTDKTPESFTGLVIALRRIIVVALEAPVIDEYITRIDTKLNKSQNISRMEFFMWLAMKSHRDSIKFKFKTLDEKSV</sequence>
<dbReference type="AlphaFoldDB" id="A0A6C0H7V5"/>
<keyword evidence="1" id="KW-1133">Transmembrane helix</keyword>
<name>A0A6C0H7V5_9ZZZZ</name>
<accession>A0A6C0H7V5</accession>
<feature type="transmembrane region" description="Helical" evidence="1">
    <location>
        <begin position="12"/>
        <end position="33"/>
    </location>
</feature>
<evidence type="ECO:0000256" key="1">
    <source>
        <dbReference type="SAM" id="Phobius"/>
    </source>
</evidence>
<protein>
    <submittedName>
        <fullName evidence="2">Uncharacterized protein</fullName>
    </submittedName>
</protein>
<proteinExistence type="predicted"/>
<keyword evidence="1" id="KW-0472">Membrane</keyword>
<keyword evidence="1" id="KW-0812">Transmembrane</keyword>
<organism evidence="2">
    <name type="scientific">viral metagenome</name>
    <dbReference type="NCBI Taxonomy" id="1070528"/>
    <lineage>
        <taxon>unclassified sequences</taxon>
        <taxon>metagenomes</taxon>
        <taxon>organismal metagenomes</taxon>
    </lineage>
</organism>
<reference evidence="2" key="1">
    <citation type="journal article" date="2020" name="Nature">
        <title>Giant virus diversity and host interactions through global metagenomics.</title>
        <authorList>
            <person name="Schulz F."/>
            <person name="Roux S."/>
            <person name="Paez-Espino D."/>
            <person name="Jungbluth S."/>
            <person name="Walsh D.A."/>
            <person name="Denef V.J."/>
            <person name="McMahon K.D."/>
            <person name="Konstantinidis K.T."/>
            <person name="Eloe-Fadrosh E.A."/>
            <person name="Kyrpides N.C."/>
            <person name="Woyke T."/>
        </authorList>
    </citation>
    <scope>NUCLEOTIDE SEQUENCE</scope>
    <source>
        <strain evidence="2">GVMAG-M-3300023179-73</strain>
    </source>
</reference>
<evidence type="ECO:0000313" key="2">
    <source>
        <dbReference type="EMBL" id="QHT76093.1"/>
    </source>
</evidence>